<dbReference type="CDD" id="cd00325">
    <property type="entry name" value="chitinase_GH19"/>
    <property type="match status" value="1"/>
</dbReference>
<dbReference type="EC" id="3.2.1.14" evidence="3"/>
<dbReference type="AlphaFoldDB" id="A0AAV8R153"/>
<evidence type="ECO:0000256" key="11">
    <source>
        <dbReference type="PIRSR" id="PIRSR001060-1"/>
    </source>
</evidence>
<dbReference type="PROSITE" id="PS00773">
    <property type="entry name" value="CHITINASE_19_1"/>
    <property type="match status" value="1"/>
</dbReference>
<evidence type="ECO:0000256" key="3">
    <source>
        <dbReference type="ARBA" id="ARBA00012729"/>
    </source>
</evidence>
<keyword evidence="10" id="KW-0624">Polysaccharide degradation</keyword>
<dbReference type="GO" id="GO:0008843">
    <property type="term" value="F:endochitinase activity"/>
    <property type="evidence" value="ECO:0007669"/>
    <property type="project" value="UniProtKB-EC"/>
</dbReference>
<keyword evidence="9" id="KW-0326">Glycosidase</keyword>
<feature type="active site" description="Proton donor" evidence="11">
    <location>
        <position position="128"/>
    </location>
</feature>
<dbReference type="GO" id="GO:0000272">
    <property type="term" value="P:polysaccharide catabolic process"/>
    <property type="evidence" value="ECO:0007669"/>
    <property type="project" value="UniProtKB-KW"/>
</dbReference>
<reference evidence="15 16" key="1">
    <citation type="submission" date="2022-12" db="EMBL/GenBank/DDBJ databases">
        <title>Chromosome-scale assembly of the Ensete ventricosum genome.</title>
        <authorList>
            <person name="Dussert Y."/>
            <person name="Stocks J."/>
            <person name="Wendawek A."/>
            <person name="Woldeyes F."/>
            <person name="Nichols R.A."/>
            <person name="Borrell J.S."/>
        </authorList>
    </citation>
    <scope>NUCLEOTIDE SEQUENCE [LARGE SCALE GENOMIC DNA]</scope>
    <source>
        <strain evidence="16">cv. Maze</strain>
        <tissue evidence="15">Seeds</tissue>
    </source>
</reference>
<dbReference type="EMBL" id="JAQQAF010000004">
    <property type="protein sequence ID" value="KAJ8490536.1"/>
    <property type="molecule type" value="Genomic_DNA"/>
</dbReference>
<dbReference type="Gene3D" id="1.10.530.10">
    <property type="match status" value="1"/>
</dbReference>
<evidence type="ECO:0000256" key="7">
    <source>
        <dbReference type="ARBA" id="ARBA00023157"/>
    </source>
</evidence>
<sequence>MAILFATSHRMTISLPCTPGPSKGTAAMEAVLCLSIVTSLSGTLDQGCGTLRDGGFVPSNGTLASLISPSLFDQMLKHRDDAACPAKGFYTYDAFVAAAAAFRGFATTGDADTRKREVAAFLAQTSHETTGGWATAPDGPFAWGYCYLQEQGDPNDYCEPSSKYPCAAGKEYYGRGPFQISYNYNYGSAGEAIGVDLLSHPELVTTDAVISFKTAIWFWMTPQSPRPSCHEVLVGKWTPSDADRSAGRVPGYGTVTNLINGGLECGKGSDDTGEDRIGFYKRYCDILDVSYGDHLDCYKQKPF</sequence>
<comment type="similarity">
    <text evidence="2">Belongs to the glycosyl hydrolase 19 family. Chitinase class I subfamily.</text>
</comment>
<dbReference type="PIRSF" id="PIRSF001060">
    <property type="entry name" value="Endochitinase"/>
    <property type="match status" value="1"/>
</dbReference>
<dbReference type="InterPro" id="IPR023346">
    <property type="entry name" value="Lysozyme-like_dom_sf"/>
</dbReference>
<dbReference type="Proteomes" id="UP001222027">
    <property type="component" value="Unassembled WGS sequence"/>
</dbReference>
<evidence type="ECO:0000259" key="13">
    <source>
        <dbReference type="PROSITE" id="PS00773"/>
    </source>
</evidence>
<evidence type="ECO:0000256" key="5">
    <source>
        <dbReference type="ARBA" id="ARBA00022821"/>
    </source>
</evidence>
<evidence type="ECO:0000256" key="1">
    <source>
        <dbReference type="ARBA" id="ARBA00000822"/>
    </source>
</evidence>
<comment type="catalytic activity">
    <reaction evidence="1">
        <text>Random endo-hydrolysis of N-acetyl-beta-D-glucosaminide (1-&gt;4)-beta-linkages in chitin and chitodextrins.</text>
        <dbReference type="EC" id="3.2.1.14"/>
    </reaction>
</comment>
<keyword evidence="6" id="KW-0146">Chitin degradation</keyword>
<evidence type="ECO:0000256" key="2">
    <source>
        <dbReference type="ARBA" id="ARBA00009373"/>
    </source>
</evidence>
<evidence type="ECO:0000256" key="10">
    <source>
        <dbReference type="ARBA" id="ARBA00023326"/>
    </source>
</evidence>
<dbReference type="GO" id="GO:0016998">
    <property type="term" value="P:cell wall macromolecule catabolic process"/>
    <property type="evidence" value="ECO:0007669"/>
    <property type="project" value="InterPro"/>
</dbReference>
<dbReference type="Gene3D" id="3.30.20.10">
    <property type="entry name" value="Endochitinase, domain 2"/>
    <property type="match status" value="1"/>
</dbReference>
<keyword evidence="16" id="KW-1185">Reference proteome</keyword>
<feature type="domain" description="Glycoside hydrolase family 19 catalytic" evidence="13">
    <location>
        <begin position="84"/>
        <end position="106"/>
    </location>
</feature>
<evidence type="ECO:0000313" key="15">
    <source>
        <dbReference type="EMBL" id="KAJ8490536.1"/>
    </source>
</evidence>
<organism evidence="15 16">
    <name type="scientific">Ensete ventricosum</name>
    <name type="common">Abyssinian banana</name>
    <name type="synonym">Musa ensete</name>
    <dbReference type="NCBI Taxonomy" id="4639"/>
    <lineage>
        <taxon>Eukaryota</taxon>
        <taxon>Viridiplantae</taxon>
        <taxon>Streptophyta</taxon>
        <taxon>Embryophyta</taxon>
        <taxon>Tracheophyta</taxon>
        <taxon>Spermatophyta</taxon>
        <taxon>Magnoliopsida</taxon>
        <taxon>Liliopsida</taxon>
        <taxon>Zingiberales</taxon>
        <taxon>Musaceae</taxon>
        <taxon>Ensete</taxon>
    </lineage>
</organism>
<feature type="disulfide bond" evidence="12">
    <location>
        <begin position="158"/>
        <end position="166"/>
    </location>
</feature>
<keyword evidence="5" id="KW-0611">Plant defense</keyword>
<keyword evidence="8" id="KW-0119">Carbohydrate metabolism</keyword>
<dbReference type="InterPro" id="IPR016283">
    <property type="entry name" value="Glyco_hydro_19"/>
</dbReference>
<evidence type="ECO:0000256" key="8">
    <source>
        <dbReference type="ARBA" id="ARBA00023277"/>
    </source>
</evidence>
<dbReference type="GO" id="GO:0006032">
    <property type="term" value="P:chitin catabolic process"/>
    <property type="evidence" value="ECO:0007669"/>
    <property type="project" value="UniProtKB-KW"/>
</dbReference>
<dbReference type="Pfam" id="PF00182">
    <property type="entry name" value="Glyco_hydro_19"/>
    <property type="match status" value="1"/>
</dbReference>
<proteinExistence type="inferred from homology"/>
<keyword evidence="4" id="KW-0378">Hydrolase</keyword>
<evidence type="ECO:0000256" key="6">
    <source>
        <dbReference type="ARBA" id="ARBA00023024"/>
    </source>
</evidence>
<dbReference type="SUPFAM" id="SSF53955">
    <property type="entry name" value="Lysozyme-like"/>
    <property type="match status" value="1"/>
</dbReference>
<feature type="domain" description="Glycoside hydrolase family 19 catalytic" evidence="14">
    <location>
        <begin position="210"/>
        <end position="220"/>
    </location>
</feature>
<dbReference type="FunFam" id="3.30.20.10:FF:000001">
    <property type="entry name" value="Endochitinase (Chitinase)"/>
    <property type="match status" value="1"/>
</dbReference>
<accession>A0AAV8R153</accession>
<keyword evidence="7 12" id="KW-1015">Disulfide bond</keyword>
<dbReference type="PROSITE" id="PS00774">
    <property type="entry name" value="CHITINASE_19_2"/>
    <property type="match status" value="1"/>
</dbReference>
<name>A0AAV8R153_ENSVE</name>
<evidence type="ECO:0000256" key="9">
    <source>
        <dbReference type="ARBA" id="ARBA00023295"/>
    </source>
</evidence>
<evidence type="ECO:0000259" key="14">
    <source>
        <dbReference type="PROSITE" id="PS00774"/>
    </source>
</evidence>
<dbReference type="GO" id="GO:0050832">
    <property type="term" value="P:defense response to fungus"/>
    <property type="evidence" value="ECO:0007669"/>
    <property type="project" value="UniProtKB-ARBA"/>
</dbReference>
<evidence type="ECO:0000256" key="4">
    <source>
        <dbReference type="ARBA" id="ARBA00022801"/>
    </source>
</evidence>
<comment type="caution">
    <text evidence="15">The sequence shown here is derived from an EMBL/GenBank/DDBJ whole genome shotgun (WGS) entry which is preliminary data.</text>
</comment>
<dbReference type="PANTHER" id="PTHR22595">
    <property type="entry name" value="CHITINASE-RELATED"/>
    <property type="match status" value="1"/>
</dbReference>
<dbReference type="InterPro" id="IPR000726">
    <property type="entry name" value="Glyco_hydro_19_cat"/>
</dbReference>
<feature type="disulfide bond" evidence="12">
    <location>
        <begin position="84"/>
        <end position="146"/>
    </location>
</feature>
<gene>
    <name evidence="15" type="ORF">OPV22_012257</name>
</gene>
<feature type="disulfide bond" evidence="12">
    <location>
        <begin position="265"/>
        <end position="297"/>
    </location>
</feature>
<protein>
    <recommendedName>
        <fullName evidence="3">chitinase</fullName>
        <ecNumber evidence="3">3.2.1.14</ecNumber>
    </recommendedName>
</protein>
<evidence type="ECO:0000256" key="12">
    <source>
        <dbReference type="PIRSR" id="PIRSR001060-2"/>
    </source>
</evidence>
<dbReference type="PANTHER" id="PTHR22595:SF79">
    <property type="entry name" value="CHITINASE 12"/>
    <property type="match status" value="1"/>
</dbReference>
<evidence type="ECO:0000313" key="16">
    <source>
        <dbReference type="Proteomes" id="UP001222027"/>
    </source>
</evidence>